<dbReference type="PANTHER" id="PTHR23253">
    <property type="entry name" value="EUKARYOTIC TRANSLATION INITIATION FACTOR 4 GAMMA"/>
    <property type="match status" value="1"/>
</dbReference>
<keyword evidence="6" id="KW-0694">RNA-binding</keyword>
<organism evidence="10 11">
    <name type="scientific">Suillus placidus</name>
    <dbReference type="NCBI Taxonomy" id="48579"/>
    <lineage>
        <taxon>Eukaryota</taxon>
        <taxon>Fungi</taxon>
        <taxon>Dikarya</taxon>
        <taxon>Basidiomycota</taxon>
        <taxon>Agaricomycotina</taxon>
        <taxon>Agaricomycetes</taxon>
        <taxon>Agaricomycetidae</taxon>
        <taxon>Boletales</taxon>
        <taxon>Suillineae</taxon>
        <taxon>Suillaceae</taxon>
        <taxon>Suillus</taxon>
    </lineage>
</organism>
<feature type="region of interest" description="Disordered" evidence="8">
    <location>
        <begin position="748"/>
        <end position="789"/>
    </location>
</feature>
<dbReference type="GO" id="GO:0010494">
    <property type="term" value="C:cytoplasmic stress granule"/>
    <property type="evidence" value="ECO:0007669"/>
    <property type="project" value="UniProtKB-ARBA"/>
</dbReference>
<feature type="compositionally biased region" description="Basic and acidic residues" evidence="8">
    <location>
        <begin position="651"/>
        <end position="660"/>
    </location>
</feature>
<dbReference type="GO" id="GO:0016281">
    <property type="term" value="C:eukaryotic translation initiation factor 4F complex"/>
    <property type="evidence" value="ECO:0007669"/>
    <property type="project" value="TreeGrafter"/>
</dbReference>
<name>A0A9P6ZWS4_9AGAM</name>
<dbReference type="Gene3D" id="1.20.970.30">
    <property type="entry name" value="eIF4G, eIF4E-binding domain"/>
    <property type="match status" value="1"/>
</dbReference>
<dbReference type="Gene3D" id="1.25.40.180">
    <property type="match status" value="1"/>
</dbReference>
<sequence length="827" mass="90793">MAHAIPCPPHTPQPPSSISSPPPTPSTTNAPCLNTNARDFVPGGHSTSKVTIKSQDGMEVTLDALAPPPSTLLTPRVIENLNEVEYPQGIKSPKVELNANVRDGRFRYDRDFLMQFMHICKEKPPTRPALDVLGIEHVDQASLMGNFQSPGSKLTSEERFAMSKSRSASTSSATSQLHSPMVSTGGPGHPMHGSNCTRSKRGDKRDGVNKTPMSHQRQGSGFSAAPILGAGFEPVVPLELSANRWVPPSTIHKVQLDDDSPELVDRKVTALLNKLTMEKFETISDQIIQWVNKSLNEKDGRTLNQVIRLVFEGATDKAAWSEMYARLCRKMMEQISPDVQDEGIKNTEGKPIAGGQLFRKCLLNRCQEDFEHGWFAKEATAAAMASDDRTIKAAHKKVAELCFDEYYPAEKAQRQGVVLVKFIGELFKLQMLTERIMHECVKKFLGDIENPEEEEIEKLCQLLKTVGQLLDTPKARAHMDVYLARMKELGKSLNVSPRVRFMLQDVIELRERKWVSRNAVAAPATIAAIHKLTAKEKAAAGKESFKRQISMSCGGSRRGNNKNQEHGPDGWAVTGGSSVPRAPSKAGDLSQFGKISKGPSHGNGDGSKRCLRGQQGQQAGDTFPDEFELEYNPELTAEASTKPSRSSSRKPSVDLGHDGVPEPAVQHKKLQLLPRSVCNADESMTTPLEDERDSASIAMSEADIKKEIDRHVRAFFAVRNLEEADVYVTDLPHELCFRLVDNRQIRMSRGGPRGGSEHDPDDWAAPGASLPWVPPKAGDLSQSGKISMGAPMVMSPSSAFAQKGQQVGDTFTAEFELEYGSHAQSEP</sequence>
<dbReference type="SUPFAM" id="SSF48371">
    <property type="entry name" value="ARM repeat"/>
    <property type="match status" value="1"/>
</dbReference>
<evidence type="ECO:0000313" key="10">
    <source>
        <dbReference type="EMBL" id="KAG1778193.1"/>
    </source>
</evidence>
<evidence type="ECO:0000256" key="1">
    <source>
        <dbReference type="ARBA" id="ARBA00004496"/>
    </source>
</evidence>
<dbReference type="Proteomes" id="UP000714275">
    <property type="component" value="Unassembled WGS sequence"/>
</dbReference>
<gene>
    <name evidence="10" type="ORF">EV702DRAFT_1044872</name>
</gene>
<evidence type="ECO:0000256" key="8">
    <source>
        <dbReference type="SAM" id="MobiDB-lite"/>
    </source>
</evidence>
<protein>
    <submittedName>
        <fullName evidence="10">ARM repeat-containing protein</fullName>
    </submittedName>
</protein>
<dbReference type="GO" id="GO:0003729">
    <property type="term" value="F:mRNA binding"/>
    <property type="evidence" value="ECO:0007669"/>
    <property type="project" value="TreeGrafter"/>
</dbReference>
<feature type="domain" description="MIF4G" evidence="9">
    <location>
        <begin position="265"/>
        <end position="513"/>
    </location>
</feature>
<evidence type="ECO:0000259" key="9">
    <source>
        <dbReference type="SMART" id="SM00543"/>
    </source>
</evidence>
<dbReference type="SMART" id="SM00543">
    <property type="entry name" value="MIF4G"/>
    <property type="match status" value="1"/>
</dbReference>
<dbReference type="PANTHER" id="PTHR23253:SF9">
    <property type="entry name" value="EUKARYOTIC TRANSLATION INITIATION FACTOR 4 GAMMA 2"/>
    <property type="match status" value="1"/>
</dbReference>
<keyword evidence="11" id="KW-1185">Reference proteome</keyword>
<feature type="compositionally biased region" description="Polar residues" evidence="8">
    <location>
        <begin position="144"/>
        <end position="154"/>
    </location>
</feature>
<proteinExistence type="inferred from homology"/>
<comment type="similarity">
    <text evidence="2">Belongs to the eukaryotic initiation factor 4G family.</text>
</comment>
<dbReference type="EMBL" id="JABBWD010000017">
    <property type="protein sequence ID" value="KAG1778193.1"/>
    <property type="molecule type" value="Genomic_DNA"/>
</dbReference>
<evidence type="ECO:0000256" key="3">
    <source>
        <dbReference type="ARBA" id="ARBA00022490"/>
    </source>
</evidence>
<dbReference type="AlphaFoldDB" id="A0A9P6ZWS4"/>
<dbReference type="GO" id="GO:0003743">
    <property type="term" value="F:translation initiation factor activity"/>
    <property type="evidence" value="ECO:0007669"/>
    <property type="project" value="UniProtKB-KW"/>
</dbReference>
<dbReference type="FunFam" id="1.25.40.180:FF:000020">
    <property type="entry name" value="Eukaryotic translation initiation factor subunit"/>
    <property type="match status" value="1"/>
</dbReference>
<dbReference type="InterPro" id="IPR022745">
    <property type="entry name" value="eIF4G1_eIF4E-bd"/>
</dbReference>
<feature type="region of interest" description="Disordered" evidence="8">
    <location>
        <begin position="540"/>
        <end position="621"/>
    </location>
</feature>
<dbReference type="Pfam" id="PF02854">
    <property type="entry name" value="MIF4G"/>
    <property type="match status" value="1"/>
</dbReference>
<comment type="caution">
    <text evidence="10">The sequence shown here is derived from an EMBL/GenBank/DDBJ whole genome shotgun (WGS) entry which is preliminary data.</text>
</comment>
<evidence type="ECO:0000256" key="5">
    <source>
        <dbReference type="ARBA" id="ARBA00022553"/>
    </source>
</evidence>
<accession>A0A9P6ZWS4</accession>
<dbReference type="InterPro" id="IPR016024">
    <property type="entry name" value="ARM-type_fold"/>
</dbReference>
<keyword evidence="5" id="KW-0597">Phosphoprotein</keyword>
<evidence type="ECO:0000256" key="2">
    <source>
        <dbReference type="ARBA" id="ARBA00005775"/>
    </source>
</evidence>
<evidence type="ECO:0000256" key="7">
    <source>
        <dbReference type="ARBA" id="ARBA00022917"/>
    </source>
</evidence>
<evidence type="ECO:0000313" key="11">
    <source>
        <dbReference type="Proteomes" id="UP000714275"/>
    </source>
</evidence>
<dbReference type="InterPro" id="IPR036211">
    <property type="entry name" value="eIF4G_eIF4E-bd_sf"/>
</dbReference>
<evidence type="ECO:0000256" key="4">
    <source>
        <dbReference type="ARBA" id="ARBA00022540"/>
    </source>
</evidence>
<feature type="compositionally biased region" description="Polar residues" evidence="8">
    <location>
        <begin position="211"/>
        <end position="221"/>
    </location>
</feature>
<evidence type="ECO:0000256" key="6">
    <source>
        <dbReference type="ARBA" id="ARBA00022884"/>
    </source>
</evidence>
<reference evidence="10" key="1">
    <citation type="journal article" date="2020" name="New Phytol.">
        <title>Comparative genomics reveals dynamic genome evolution in host specialist ectomycorrhizal fungi.</title>
        <authorList>
            <person name="Lofgren L.A."/>
            <person name="Nguyen N.H."/>
            <person name="Vilgalys R."/>
            <person name="Ruytinx J."/>
            <person name="Liao H.L."/>
            <person name="Branco S."/>
            <person name="Kuo A."/>
            <person name="LaButti K."/>
            <person name="Lipzen A."/>
            <person name="Andreopoulos W."/>
            <person name="Pangilinan J."/>
            <person name="Riley R."/>
            <person name="Hundley H."/>
            <person name="Na H."/>
            <person name="Barry K."/>
            <person name="Grigoriev I.V."/>
            <person name="Stajich J.E."/>
            <person name="Kennedy P.G."/>
        </authorList>
    </citation>
    <scope>NUCLEOTIDE SEQUENCE</scope>
    <source>
        <strain evidence="10">DOB743</strain>
    </source>
</reference>
<dbReference type="Pfam" id="PF12152">
    <property type="entry name" value="eIF_4G1"/>
    <property type="match status" value="1"/>
</dbReference>
<feature type="region of interest" description="Disordered" evidence="8">
    <location>
        <begin position="144"/>
        <end position="222"/>
    </location>
</feature>
<dbReference type="InterPro" id="IPR003890">
    <property type="entry name" value="MIF4G-like_typ-3"/>
</dbReference>
<feature type="region of interest" description="Disordered" evidence="8">
    <location>
        <begin position="636"/>
        <end position="671"/>
    </location>
</feature>
<comment type="subcellular location">
    <subcellularLocation>
        <location evidence="1">Cytoplasm</location>
    </subcellularLocation>
</comment>
<feature type="compositionally biased region" description="Pro residues" evidence="8">
    <location>
        <begin position="1"/>
        <end position="25"/>
    </location>
</feature>
<keyword evidence="7" id="KW-0648">Protein biosynthesis</keyword>
<feature type="region of interest" description="Disordered" evidence="8">
    <location>
        <begin position="1"/>
        <end position="34"/>
    </location>
</feature>
<dbReference type="SUPFAM" id="SSF101489">
    <property type="entry name" value="Eukaryotic initiation factor 4f subunit eIF4g, eIF4e-binding domain"/>
    <property type="match status" value="1"/>
</dbReference>
<dbReference type="OrthoDB" id="514777at2759"/>
<keyword evidence="3" id="KW-0963">Cytoplasm</keyword>
<keyword evidence="4" id="KW-0396">Initiation factor</keyword>
<feature type="compositionally biased region" description="Low complexity" evidence="8">
    <location>
        <begin position="163"/>
        <end position="175"/>
    </location>
</feature>